<dbReference type="RefSeq" id="WP_378037742.1">
    <property type="nucleotide sequence ID" value="NZ_JBHSIV010000023.1"/>
</dbReference>
<evidence type="ECO:0000313" key="3">
    <source>
        <dbReference type="Proteomes" id="UP001595947"/>
    </source>
</evidence>
<dbReference type="Proteomes" id="UP001595947">
    <property type="component" value="Unassembled WGS sequence"/>
</dbReference>
<evidence type="ECO:0000313" key="2">
    <source>
        <dbReference type="EMBL" id="MFC5064396.1"/>
    </source>
</evidence>
<name>A0ABV9YP80_9PSEU</name>
<dbReference type="EMBL" id="JBHSIV010000023">
    <property type="protein sequence ID" value="MFC5064396.1"/>
    <property type="molecule type" value="Genomic_DNA"/>
</dbReference>
<dbReference type="InterPro" id="IPR049790">
    <property type="entry name" value="Rv3655c/TadE"/>
</dbReference>
<feature type="region of interest" description="Disordered" evidence="1">
    <location>
        <begin position="101"/>
        <end position="137"/>
    </location>
</feature>
<dbReference type="NCBIfam" id="NF041390">
    <property type="entry name" value="TadE_Rv3655c"/>
    <property type="match status" value="1"/>
</dbReference>
<comment type="caution">
    <text evidence="2">The sequence shown here is derived from an EMBL/GenBank/DDBJ whole genome shotgun (WGS) entry which is preliminary data.</text>
</comment>
<accession>A0ABV9YP80</accession>
<proteinExistence type="predicted"/>
<evidence type="ECO:0000256" key="1">
    <source>
        <dbReference type="SAM" id="MobiDB-lite"/>
    </source>
</evidence>
<organism evidence="2 3">
    <name type="scientific">Actinomycetospora atypica</name>
    <dbReference type="NCBI Taxonomy" id="1290095"/>
    <lineage>
        <taxon>Bacteria</taxon>
        <taxon>Bacillati</taxon>
        <taxon>Actinomycetota</taxon>
        <taxon>Actinomycetes</taxon>
        <taxon>Pseudonocardiales</taxon>
        <taxon>Pseudonocardiaceae</taxon>
        <taxon>Actinomycetospora</taxon>
    </lineage>
</organism>
<sequence>MVTVEAAIALGGLVLVLAVVLAGIGAAVARIRCVDAAGEGARRASRDDVAGAQALARDLPAGAEVVVTPSGDLVRVLVRVPPLGGALPGFRVSAEAVAAREPVVAAPTGEPDDGPPTSPEADEPVPRPAGAPEELPP</sequence>
<gene>
    <name evidence="2" type="ORF">ACFPBZ_19385</name>
</gene>
<reference evidence="3" key="1">
    <citation type="journal article" date="2019" name="Int. J. Syst. Evol. Microbiol.">
        <title>The Global Catalogue of Microorganisms (GCM) 10K type strain sequencing project: providing services to taxonomists for standard genome sequencing and annotation.</title>
        <authorList>
            <consortium name="The Broad Institute Genomics Platform"/>
            <consortium name="The Broad Institute Genome Sequencing Center for Infectious Disease"/>
            <person name="Wu L."/>
            <person name="Ma J."/>
        </authorList>
    </citation>
    <scope>NUCLEOTIDE SEQUENCE [LARGE SCALE GENOMIC DNA]</scope>
    <source>
        <strain evidence="3">CGMCC 4.7093</strain>
    </source>
</reference>
<keyword evidence="3" id="KW-1185">Reference proteome</keyword>
<feature type="compositionally biased region" description="Pro residues" evidence="1">
    <location>
        <begin position="126"/>
        <end position="137"/>
    </location>
</feature>
<protein>
    <submittedName>
        <fullName evidence="2">TadE family type IV pilus minor pilin</fullName>
    </submittedName>
</protein>